<dbReference type="Pfam" id="PF01609">
    <property type="entry name" value="DDE_Tnp_1"/>
    <property type="match status" value="1"/>
</dbReference>
<evidence type="ECO:0000259" key="3">
    <source>
        <dbReference type="Pfam" id="PF13613"/>
    </source>
</evidence>
<evidence type="ECO:0000313" key="5">
    <source>
        <dbReference type="Proteomes" id="UP000184388"/>
    </source>
</evidence>
<protein>
    <submittedName>
        <fullName evidence="4">Helix-turn-helix of DDE superfamily endonuclease</fullName>
    </submittedName>
</protein>
<organism evidence="4 5">
    <name type="scientific">Streptomyces yunnanensis</name>
    <dbReference type="NCBI Taxonomy" id="156453"/>
    <lineage>
        <taxon>Bacteria</taxon>
        <taxon>Bacillati</taxon>
        <taxon>Actinomycetota</taxon>
        <taxon>Actinomycetes</taxon>
        <taxon>Kitasatosporales</taxon>
        <taxon>Streptomycetaceae</taxon>
        <taxon>Streptomyces</taxon>
    </lineage>
</organism>
<keyword evidence="4" id="KW-0378">Hydrolase</keyword>
<sequence>MIFPVAVVITASESSWTAPFTGLSPRQFGKLLIALRREGADAVRRGRPWSLPLEDRVLLVAAYWRTNLTLRQLAPLFGVSKSAAGRFIDHLAPSLALQPRKRFRRDTVLIVDGTLVPTRDHTVAEQAKNYRYSTNHQVVIDADTRLVVVVGRPLPGNRNGCKAWELSGAKPRERNKGLPQNRRAAPSKGVT</sequence>
<dbReference type="EMBL" id="FRBK01000019">
    <property type="protein sequence ID" value="SHN08091.1"/>
    <property type="molecule type" value="Genomic_DNA"/>
</dbReference>
<dbReference type="InterPro" id="IPR002559">
    <property type="entry name" value="Transposase_11"/>
</dbReference>
<feature type="domain" description="Transposase IS4-like" evidence="2">
    <location>
        <begin position="106"/>
        <end position="165"/>
    </location>
</feature>
<dbReference type="InterPro" id="IPR027805">
    <property type="entry name" value="Transposase_HTH_dom"/>
</dbReference>
<accession>A0A9X8QYG7</accession>
<dbReference type="GO" id="GO:0004803">
    <property type="term" value="F:transposase activity"/>
    <property type="evidence" value="ECO:0007669"/>
    <property type="project" value="InterPro"/>
</dbReference>
<dbReference type="GO" id="GO:0003677">
    <property type="term" value="F:DNA binding"/>
    <property type="evidence" value="ECO:0007669"/>
    <property type="project" value="InterPro"/>
</dbReference>
<gene>
    <name evidence="4" type="ORF">SAMN05216268_11960</name>
</gene>
<feature type="region of interest" description="Disordered" evidence="1">
    <location>
        <begin position="167"/>
        <end position="191"/>
    </location>
</feature>
<dbReference type="GO" id="GO:0004519">
    <property type="term" value="F:endonuclease activity"/>
    <property type="evidence" value="ECO:0007669"/>
    <property type="project" value="UniProtKB-KW"/>
</dbReference>
<dbReference type="Proteomes" id="UP000184388">
    <property type="component" value="Unassembled WGS sequence"/>
</dbReference>
<proteinExistence type="predicted"/>
<name>A0A9X8QYG7_9ACTN</name>
<evidence type="ECO:0000256" key="1">
    <source>
        <dbReference type="SAM" id="MobiDB-lite"/>
    </source>
</evidence>
<dbReference type="Pfam" id="PF13613">
    <property type="entry name" value="HTH_Tnp_4"/>
    <property type="match status" value="1"/>
</dbReference>
<dbReference type="GO" id="GO:0006313">
    <property type="term" value="P:DNA transposition"/>
    <property type="evidence" value="ECO:0007669"/>
    <property type="project" value="InterPro"/>
</dbReference>
<comment type="caution">
    <text evidence="4">The sequence shown here is derived from an EMBL/GenBank/DDBJ whole genome shotgun (WGS) entry which is preliminary data.</text>
</comment>
<keyword evidence="4" id="KW-0255">Endonuclease</keyword>
<reference evidence="5" key="1">
    <citation type="submission" date="2016-11" db="EMBL/GenBank/DDBJ databases">
        <authorList>
            <person name="Jaros S."/>
            <person name="Januszkiewicz K."/>
            <person name="Wedrychowicz H."/>
        </authorList>
    </citation>
    <scope>NUCLEOTIDE SEQUENCE [LARGE SCALE GENOMIC DNA]</scope>
    <source>
        <strain evidence="5">CGMCC 4.3555</strain>
    </source>
</reference>
<keyword evidence="4" id="KW-0540">Nuclease</keyword>
<evidence type="ECO:0000313" key="4">
    <source>
        <dbReference type="EMBL" id="SHN08091.1"/>
    </source>
</evidence>
<dbReference type="AlphaFoldDB" id="A0A9X8QYG7"/>
<evidence type="ECO:0000259" key="2">
    <source>
        <dbReference type="Pfam" id="PF01609"/>
    </source>
</evidence>
<feature type="domain" description="Transposase Helix-turn-helix" evidence="3">
    <location>
        <begin position="49"/>
        <end position="97"/>
    </location>
</feature>